<protein>
    <recommendedName>
        <fullName evidence="3">SEC-C domain-containing protein</fullName>
    </recommendedName>
</protein>
<organism evidence="1 2">
    <name type="scientific">Kribbella albertanoniae</name>
    <dbReference type="NCBI Taxonomy" id="1266829"/>
    <lineage>
        <taxon>Bacteria</taxon>
        <taxon>Bacillati</taxon>
        <taxon>Actinomycetota</taxon>
        <taxon>Actinomycetes</taxon>
        <taxon>Propionibacteriales</taxon>
        <taxon>Kribbellaceae</taxon>
        <taxon>Kribbella</taxon>
    </lineage>
</organism>
<dbReference type="Gene3D" id="3.10.450.50">
    <property type="match status" value="1"/>
</dbReference>
<dbReference type="InterPro" id="IPR004027">
    <property type="entry name" value="SEC_C_motif"/>
</dbReference>
<dbReference type="Proteomes" id="UP000295075">
    <property type="component" value="Unassembled WGS sequence"/>
</dbReference>
<dbReference type="Pfam" id="PF02810">
    <property type="entry name" value="SEC-C"/>
    <property type="match status" value="1"/>
</dbReference>
<comment type="caution">
    <text evidence="1">The sequence shown here is derived from an EMBL/GenBank/DDBJ whole genome shotgun (WGS) entry which is preliminary data.</text>
</comment>
<dbReference type="AlphaFoldDB" id="A0A4R4Q843"/>
<dbReference type="OrthoDB" id="5512013at2"/>
<reference evidence="1 2" key="1">
    <citation type="submission" date="2019-03" db="EMBL/GenBank/DDBJ databases">
        <title>Draft genome sequences of novel Actinobacteria.</title>
        <authorList>
            <person name="Sahin N."/>
            <person name="Ay H."/>
            <person name="Saygin H."/>
        </authorList>
    </citation>
    <scope>NUCLEOTIDE SEQUENCE [LARGE SCALE GENOMIC DNA]</scope>
    <source>
        <strain evidence="1 2">JCM 30547</strain>
    </source>
</reference>
<proteinExistence type="predicted"/>
<dbReference type="SUPFAM" id="SSF103642">
    <property type="entry name" value="Sec-C motif"/>
    <property type="match status" value="1"/>
</dbReference>
<dbReference type="RefSeq" id="WP_132405451.1">
    <property type="nucleotide sequence ID" value="NZ_SMKA01000033.1"/>
</dbReference>
<evidence type="ECO:0000313" key="2">
    <source>
        <dbReference type="Proteomes" id="UP000295075"/>
    </source>
</evidence>
<gene>
    <name evidence="1" type="ORF">E1261_10945</name>
</gene>
<keyword evidence="2" id="KW-1185">Reference proteome</keyword>
<dbReference type="EMBL" id="SMKA01000033">
    <property type="protein sequence ID" value="TDC31436.1"/>
    <property type="molecule type" value="Genomic_DNA"/>
</dbReference>
<evidence type="ECO:0000313" key="1">
    <source>
        <dbReference type="EMBL" id="TDC31436.1"/>
    </source>
</evidence>
<accession>A0A4R4Q843</accession>
<name>A0A4R4Q843_9ACTN</name>
<evidence type="ECO:0008006" key="3">
    <source>
        <dbReference type="Google" id="ProtNLM"/>
    </source>
</evidence>
<sequence length="846" mass="93073">MGDFDVSYDAVLDSAAEILAARGPLADHELFAELQGRGVDLGPEPVDTWEEALEEVPDTQLVLLGDERWAWLPSLLAGRVFVRRVTEVEAAHDLLYLTPDFTAAALLFATEDTQLLDGTPIELIIVPFEPEKLAERDVPLEEVTDFEVVLLPLGYWGARKVRSGDLIALRITGDGLALEVPDAPADAKAATAVAEALIAVLDRREPEQLDTAIWTVCAEDPELFREPLMPLDELFAANGLARGVDWLAREGFDFGAWQLDSRLKTVMDRFELDNEEALAVLAAAGLYTQVAEQHDATALDELTGEVKELLALLDEPMVAVALLEQTTGYDAERAAPLGLLAEALEPLMPRNTRPALRWLRAKTQELLGEITAAEQTLLAAESLDPDWPPAVYDLARYAFDRGDTTRGLSLLRRVEAPDNDPMLQIFERYDAAPRADLGRNDPCWCGSGQKYKKCHLTNKDFPLAERARWLYEKADRYLADPPRQILHDDLGDLRAEYAETDAEIEAAISDPLITDVLLFEGGLLEDFLSTRGVLLPADEQLLAQQWLLTSRSVHEVTAVSPGENLTLRDLRTGDIQQVRERTGSTALTAGDLICARVAAAGDTLQIFGGITPVALHQRDELIALLDSEPTPPEVVEYLTRRFAPAVLQNTEGDPLVFCEATLRTEDPVALSNLLDEQFDRADAPEPTWLEHVTTDDLRRISATLQLSGDILQVEANSERRFERVVAVLRDLMPAVVLVSESRRPARDMREMAALASDSTRDRGALGGPVDPETAAVLEEFVLEYEQKWLTEPIPALSGFTPRQAAADPTRRDDLIKLLASFPEADRPGAMSPARLRTALGLPAAGS</sequence>